<organism evidence="2 3">
    <name type="scientific">Polaromonas jejuensis</name>
    <dbReference type="NCBI Taxonomy" id="457502"/>
    <lineage>
        <taxon>Bacteria</taxon>
        <taxon>Pseudomonadati</taxon>
        <taxon>Pseudomonadota</taxon>
        <taxon>Betaproteobacteria</taxon>
        <taxon>Burkholderiales</taxon>
        <taxon>Comamonadaceae</taxon>
        <taxon>Polaromonas</taxon>
    </lineage>
</organism>
<dbReference type="Proteomes" id="UP001596084">
    <property type="component" value="Unassembled WGS sequence"/>
</dbReference>
<gene>
    <name evidence="2" type="ORF">ACFPP7_17610</name>
</gene>
<dbReference type="PANTHER" id="PTHR47197:SF3">
    <property type="entry name" value="DIHYDRO-HEME D1 DEHYDROGENASE"/>
    <property type="match status" value="1"/>
</dbReference>
<protein>
    <submittedName>
        <fullName evidence="2">Lactonase family protein</fullName>
    </submittedName>
</protein>
<sequence>MKKPARAIAWFAAALVGLSALPAAHAADPAYMIVGNDEKVTWDENGRIRFLPPGQDSVQIFDIGRNPAMPQLVATLKLDNSIFGPPTNLAVAPDQRFAYITNPMAWNKDGEAWKPAPDNKLNVIDLGANPPKVVDTVTVGRQPSGMAISRDGRMGLVANRADNSVTVLNIEGGRVSVSDTVAIGEHVVAVSFAADGKRAFVVKMNANALGVIHFDNGKASYDKKNDIGVGVTPYNVAVTPDGRLALSLDMGNPNASDGHVDTISVVDLEASPPRTIDKVVVDDGPEGLAVSPTGRHAAVALIRGSNNDRKSWFYHPKGSVALLKIDGRKVSKVAEVEVGALPEGVVFSPDGQYLYVGNFLDGDISVLRVDGDRLKDTGQRIKLPGHPAAMRAVAY</sequence>
<dbReference type="PANTHER" id="PTHR47197">
    <property type="entry name" value="PROTEIN NIRF"/>
    <property type="match status" value="1"/>
</dbReference>
<evidence type="ECO:0000313" key="3">
    <source>
        <dbReference type="Proteomes" id="UP001596084"/>
    </source>
</evidence>
<evidence type="ECO:0000256" key="1">
    <source>
        <dbReference type="SAM" id="SignalP"/>
    </source>
</evidence>
<dbReference type="SUPFAM" id="SSF51004">
    <property type="entry name" value="C-terminal (heme d1) domain of cytochrome cd1-nitrite reductase"/>
    <property type="match status" value="1"/>
</dbReference>
<dbReference type="InterPro" id="IPR051200">
    <property type="entry name" value="Host-pathogen_enzymatic-act"/>
</dbReference>
<dbReference type="Pfam" id="PF10282">
    <property type="entry name" value="Lactonase"/>
    <property type="match status" value="1"/>
</dbReference>
<reference evidence="3" key="1">
    <citation type="journal article" date="2019" name="Int. J. Syst. Evol. Microbiol.">
        <title>The Global Catalogue of Microorganisms (GCM) 10K type strain sequencing project: providing services to taxonomists for standard genome sequencing and annotation.</title>
        <authorList>
            <consortium name="The Broad Institute Genomics Platform"/>
            <consortium name="The Broad Institute Genome Sequencing Center for Infectious Disease"/>
            <person name="Wu L."/>
            <person name="Ma J."/>
        </authorList>
    </citation>
    <scope>NUCLEOTIDE SEQUENCE [LARGE SCALE GENOMIC DNA]</scope>
    <source>
        <strain evidence="3">CGMCC 4.7277</strain>
    </source>
</reference>
<keyword evidence="1" id="KW-0732">Signal</keyword>
<proteinExistence type="predicted"/>
<dbReference type="RefSeq" id="WP_068835750.1">
    <property type="nucleotide sequence ID" value="NZ_JBHSMX010000056.1"/>
</dbReference>
<dbReference type="Gene3D" id="2.130.10.10">
    <property type="entry name" value="YVTN repeat-like/Quinoprotein amine dehydrogenase"/>
    <property type="match status" value="3"/>
</dbReference>
<dbReference type="InterPro" id="IPR011048">
    <property type="entry name" value="Haem_d1_sf"/>
</dbReference>
<keyword evidence="3" id="KW-1185">Reference proteome</keyword>
<name>A0ABW0QDL9_9BURK</name>
<dbReference type="EMBL" id="JBHSMX010000056">
    <property type="protein sequence ID" value="MFC5522710.1"/>
    <property type="molecule type" value="Genomic_DNA"/>
</dbReference>
<feature type="signal peptide" evidence="1">
    <location>
        <begin position="1"/>
        <end position="26"/>
    </location>
</feature>
<accession>A0ABW0QDL9</accession>
<dbReference type="InterPro" id="IPR019405">
    <property type="entry name" value="Lactonase_7-beta_prop"/>
</dbReference>
<feature type="chain" id="PRO_5046281173" evidence="1">
    <location>
        <begin position="27"/>
        <end position="395"/>
    </location>
</feature>
<comment type="caution">
    <text evidence="2">The sequence shown here is derived from an EMBL/GenBank/DDBJ whole genome shotgun (WGS) entry which is preliminary data.</text>
</comment>
<dbReference type="InterPro" id="IPR015943">
    <property type="entry name" value="WD40/YVTN_repeat-like_dom_sf"/>
</dbReference>
<evidence type="ECO:0000313" key="2">
    <source>
        <dbReference type="EMBL" id="MFC5522710.1"/>
    </source>
</evidence>